<dbReference type="Proteomes" id="UP000178432">
    <property type="component" value="Unassembled WGS sequence"/>
</dbReference>
<keyword evidence="5 8" id="KW-0067">ATP-binding</keyword>
<dbReference type="CDD" id="cd06571">
    <property type="entry name" value="Bac_DnaA_C"/>
    <property type="match status" value="1"/>
</dbReference>
<evidence type="ECO:0000256" key="8">
    <source>
        <dbReference type="HAMAP-Rule" id="MF_00377"/>
    </source>
</evidence>
<evidence type="ECO:0000256" key="3">
    <source>
        <dbReference type="ARBA" id="ARBA00022705"/>
    </source>
</evidence>
<evidence type="ECO:0000256" key="11">
    <source>
        <dbReference type="RuleBase" id="RU004227"/>
    </source>
</evidence>
<dbReference type="InterPro" id="IPR020591">
    <property type="entry name" value="Chromosome_initiator_DnaA-like"/>
</dbReference>
<name>A0A1G1YB59_9BACT</name>
<dbReference type="CDD" id="cd00009">
    <property type="entry name" value="AAA"/>
    <property type="match status" value="1"/>
</dbReference>
<feature type="binding site" evidence="8">
    <location>
        <position position="164"/>
    </location>
    <ligand>
        <name>ATP</name>
        <dbReference type="ChEBI" id="CHEBI:30616"/>
    </ligand>
</feature>
<dbReference type="InterPro" id="IPR038454">
    <property type="entry name" value="DnaA_N_sf"/>
</dbReference>
<accession>A0A1G1YB59</accession>
<dbReference type="InterPro" id="IPR003593">
    <property type="entry name" value="AAA+_ATPase"/>
</dbReference>
<evidence type="ECO:0000256" key="10">
    <source>
        <dbReference type="RuleBase" id="RU000577"/>
    </source>
</evidence>
<evidence type="ECO:0000313" key="14">
    <source>
        <dbReference type="EMBL" id="OGY49481.1"/>
    </source>
</evidence>
<evidence type="ECO:0000259" key="13">
    <source>
        <dbReference type="SMART" id="SM00760"/>
    </source>
</evidence>
<dbReference type="NCBIfam" id="TIGR00362">
    <property type="entry name" value="DnaA"/>
    <property type="match status" value="1"/>
</dbReference>
<dbReference type="SMART" id="SM00382">
    <property type="entry name" value="AAA"/>
    <property type="match status" value="1"/>
</dbReference>
<dbReference type="InterPro" id="IPR013159">
    <property type="entry name" value="DnaA_C"/>
</dbReference>
<dbReference type="Pfam" id="PF11638">
    <property type="entry name" value="DnaA_N"/>
    <property type="match status" value="1"/>
</dbReference>
<dbReference type="InterPro" id="IPR024633">
    <property type="entry name" value="DnaA_N_dom"/>
</dbReference>
<dbReference type="Gene3D" id="3.30.300.180">
    <property type="match status" value="1"/>
</dbReference>
<dbReference type="GO" id="GO:0006275">
    <property type="term" value="P:regulation of DNA replication"/>
    <property type="evidence" value="ECO:0007669"/>
    <property type="project" value="UniProtKB-UniRule"/>
</dbReference>
<evidence type="ECO:0000256" key="9">
    <source>
        <dbReference type="NCBIfam" id="TIGR00362"/>
    </source>
</evidence>
<keyword evidence="6 8" id="KW-0446">Lipid-binding</keyword>
<feature type="region of interest" description="Domain I, interacts with DnaA modulators" evidence="8">
    <location>
        <begin position="1"/>
        <end position="97"/>
    </location>
</feature>
<dbReference type="GO" id="GO:0008289">
    <property type="term" value="F:lipid binding"/>
    <property type="evidence" value="ECO:0007669"/>
    <property type="project" value="UniProtKB-KW"/>
</dbReference>
<keyword evidence="7 8" id="KW-0238">DNA-binding</keyword>
<dbReference type="EMBL" id="MHIF01000004">
    <property type="protein sequence ID" value="OGY49481.1"/>
    <property type="molecule type" value="Genomic_DNA"/>
</dbReference>
<protein>
    <recommendedName>
        <fullName evidence="8 9">Chromosomal replication initiator protein DnaA</fullName>
    </recommendedName>
</protein>
<comment type="domain">
    <text evidence="8">Domain I is involved in oligomerization and binding regulators, domain II is flexibile and of varying length in different bacteria, domain III forms the AAA+ region, while domain IV binds dsDNA.</text>
</comment>
<comment type="function">
    <text evidence="8 10">Plays an essential role in the initiation and regulation of chromosomal replication. ATP-DnaA binds to the origin of replication (oriC) to initiate formation of the DNA replication initiation complex once per cell cycle. Binds the DnaA box (a 9 base pair repeat at the origin) and separates the double-stranded (ds)DNA. Forms a right-handed helical filament on oriC DNA; dsDNA binds to the exterior of the filament while single-stranded (ss)DNA is stabiized in the filament's interior. The ATP-DnaA-oriC complex binds and stabilizes one strand of the AT-rich DNA unwinding element (DUE), permitting loading of DNA polymerase. After initiation quickly degrades to an ADP-DnaA complex that is not apt for DNA replication. Binds acidic phospholipids.</text>
</comment>
<dbReference type="PANTHER" id="PTHR30050">
    <property type="entry name" value="CHROMOSOMAL REPLICATION INITIATOR PROTEIN DNAA"/>
    <property type="match status" value="1"/>
</dbReference>
<comment type="subcellular location">
    <subcellularLocation>
        <location evidence="8">Cytoplasm</location>
    </subcellularLocation>
</comment>
<evidence type="ECO:0000256" key="6">
    <source>
        <dbReference type="ARBA" id="ARBA00023121"/>
    </source>
</evidence>
<feature type="domain" description="Chromosomal replication initiator DnaA C-terminal" evidence="13">
    <location>
        <begin position="362"/>
        <end position="431"/>
    </location>
</feature>
<dbReference type="SUPFAM" id="SSF52540">
    <property type="entry name" value="P-loop containing nucleoside triphosphate hydrolases"/>
    <property type="match status" value="1"/>
</dbReference>
<dbReference type="GO" id="GO:0003688">
    <property type="term" value="F:DNA replication origin binding"/>
    <property type="evidence" value="ECO:0007669"/>
    <property type="project" value="UniProtKB-UniRule"/>
</dbReference>
<comment type="caution">
    <text evidence="8">Lacks conserved residue(s) required for the propagation of feature annotation.</text>
</comment>
<dbReference type="InterPro" id="IPR013317">
    <property type="entry name" value="DnaA_dom"/>
</dbReference>
<dbReference type="InterPro" id="IPR010921">
    <property type="entry name" value="Trp_repressor/repl_initiator"/>
</dbReference>
<gene>
    <name evidence="8" type="primary">dnaA</name>
    <name evidence="14" type="ORF">A2663_03400</name>
</gene>
<dbReference type="Gene3D" id="1.10.8.60">
    <property type="match status" value="1"/>
</dbReference>
<evidence type="ECO:0000313" key="15">
    <source>
        <dbReference type="Proteomes" id="UP000178432"/>
    </source>
</evidence>
<dbReference type="Pfam" id="PF08299">
    <property type="entry name" value="Bac_DnaA_C"/>
    <property type="match status" value="1"/>
</dbReference>
<comment type="subunit">
    <text evidence="8">Oligomerizes as a right-handed, spiral filament on DNA at oriC.</text>
</comment>
<evidence type="ECO:0000256" key="4">
    <source>
        <dbReference type="ARBA" id="ARBA00022741"/>
    </source>
</evidence>
<dbReference type="SMART" id="SM00760">
    <property type="entry name" value="Bac_DnaA_C"/>
    <property type="match status" value="1"/>
</dbReference>
<feature type="region of interest" description="Domain IV, binds dsDNA" evidence="8">
    <location>
        <begin position="334"/>
        <end position="454"/>
    </location>
</feature>
<keyword evidence="4 8" id="KW-0547">Nucleotide-binding</keyword>
<organism evidence="14 15">
    <name type="scientific">Candidatus Buchananbacteria bacterium RIFCSPHIGHO2_01_FULL_46_12</name>
    <dbReference type="NCBI Taxonomy" id="1797536"/>
    <lineage>
        <taxon>Bacteria</taxon>
        <taxon>Candidatus Buchananiibacteriota</taxon>
    </lineage>
</organism>
<feature type="domain" description="AAA+ ATPase" evidence="12">
    <location>
        <begin position="150"/>
        <end position="281"/>
    </location>
</feature>
<dbReference type="HAMAP" id="MF_00377">
    <property type="entry name" value="DnaA_bact"/>
    <property type="match status" value="1"/>
</dbReference>
<feature type="binding site" evidence="8">
    <location>
        <position position="163"/>
    </location>
    <ligand>
        <name>ATP</name>
        <dbReference type="ChEBI" id="CHEBI:30616"/>
    </ligand>
</feature>
<dbReference type="FunFam" id="3.40.50.300:FF:000668">
    <property type="entry name" value="Chromosomal replication initiator protein DnaA"/>
    <property type="match status" value="1"/>
</dbReference>
<dbReference type="GO" id="GO:0005524">
    <property type="term" value="F:ATP binding"/>
    <property type="evidence" value="ECO:0007669"/>
    <property type="project" value="UniProtKB-UniRule"/>
</dbReference>
<proteinExistence type="inferred from homology"/>
<feature type="binding site" evidence="8">
    <location>
        <position position="161"/>
    </location>
    <ligand>
        <name>ATP</name>
        <dbReference type="ChEBI" id="CHEBI:30616"/>
    </ligand>
</feature>
<keyword evidence="3 8" id="KW-0235">DNA replication</keyword>
<feature type="binding site" evidence="8">
    <location>
        <position position="165"/>
    </location>
    <ligand>
        <name>ATP</name>
        <dbReference type="ChEBI" id="CHEBI:30616"/>
    </ligand>
</feature>
<evidence type="ECO:0000256" key="2">
    <source>
        <dbReference type="ARBA" id="ARBA00022490"/>
    </source>
</evidence>
<dbReference type="InterPro" id="IPR027417">
    <property type="entry name" value="P-loop_NTPase"/>
</dbReference>
<comment type="similarity">
    <text evidence="1 8 11">Belongs to the DnaA family.</text>
</comment>
<evidence type="ECO:0000256" key="5">
    <source>
        <dbReference type="ARBA" id="ARBA00022840"/>
    </source>
</evidence>
<sequence length="454" mass="51517">MEEEQKIWQSALGELELTLSKANFTTWLKNTFISSYEKDAVTIGVPNIFTKAWLEKKYHLAILKALQKITGNRVRTIFYRVETRVRDKNKEADGGLAEEKTDAFSLPAESINLNEFGLNPRYNFANFVIGKGNELAQAASLAVAKQPGDVYNPLFIYGGVGLGKTHLVQAIGNQILRLHPEKKILYVSCEKFTNDFIKSISSNRCDKFKNTYRSLDILLIDDIQFLAGKDGTQEEFFHTFNELHQANKQLVLTSDRPPKAIPALESRLTSRFEWGMIADIALPDLETRSAILKSKCLEKNCLLDDEIVSYIATNIQNNVRELEGALNKIIAIHQLNAAAPTLESIKRILSSIASVQRKRSVTPRQIINLVAEFYDIKLDDLLGECRKKELSLPRQIAMFLMREELKSSYPAIGHEIGRRDHTTAMHAYLKIVSAIDSDEKVNQDIKLLRERLYN</sequence>
<dbReference type="GO" id="GO:0006270">
    <property type="term" value="P:DNA replication initiation"/>
    <property type="evidence" value="ECO:0007669"/>
    <property type="project" value="UniProtKB-UniRule"/>
</dbReference>
<evidence type="ECO:0000259" key="12">
    <source>
        <dbReference type="SMART" id="SM00382"/>
    </source>
</evidence>
<evidence type="ECO:0000256" key="1">
    <source>
        <dbReference type="ARBA" id="ARBA00006583"/>
    </source>
</evidence>
<dbReference type="GO" id="GO:0005737">
    <property type="term" value="C:cytoplasm"/>
    <property type="evidence" value="ECO:0007669"/>
    <property type="project" value="UniProtKB-SubCell"/>
</dbReference>
<dbReference type="SUPFAM" id="SSF48295">
    <property type="entry name" value="TrpR-like"/>
    <property type="match status" value="1"/>
</dbReference>
<evidence type="ECO:0000256" key="7">
    <source>
        <dbReference type="ARBA" id="ARBA00023125"/>
    </source>
</evidence>
<dbReference type="InterPro" id="IPR001957">
    <property type="entry name" value="Chromosome_initiator_DnaA"/>
</dbReference>
<dbReference type="GO" id="GO:0005886">
    <property type="term" value="C:plasma membrane"/>
    <property type="evidence" value="ECO:0007669"/>
    <property type="project" value="TreeGrafter"/>
</dbReference>
<comment type="caution">
    <text evidence="14">The sequence shown here is derived from an EMBL/GenBank/DDBJ whole genome shotgun (WGS) entry which is preliminary data.</text>
</comment>
<dbReference type="Pfam" id="PF00308">
    <property type="entry name" value="Bac_DnaA"/>
    <property type="match status" value="1"/>
</dbReference>
<dbReference type="PRINTS" id="PR00051">
    <property type="entry name" value="DNAA"/>
</dbReference>
<dbReference type="Gene3D" id="1.10.1750.10">
    <property type="match status" value="1"/>
</dbReference>
<dbReference type="PANTHER" id="PTHR30050:SF2">
    <property type="entry name" value="CHROMOSOMAL REPLICATION INITIATOR PROTEIN DNAA"/>
    <property type="match status" value="1"/>
</dbReference>
<reference evidence="14 15" key="1">
    <citation type="journal article" date="2016" name="Nat. Commun.">
        <title>Thousands of microbial genomes shed light on interconnected biogeochemical processes in an aquifer system.</title>
        <authorList>
            <person name="Anantharaman K."/>
            <person name="Brown C.T."/>
            <person name="Hug L.A."/>
            <person name="Sharon I."/>
            <person name="Castelle C.J."/>
            <person name="Probst A.J."/>
            <person name="Thomas B.C."/>
            <person name="Singh A."/>
            <person name="Wilkins M.J."/>
            <person name="Karaoz U."/>
            <person name="Brodie E.L."/>
            <person name="Williams K.H."/>
            <person name="Hubbard S.S."/>
            <person name="Banfield J.F."/>
        </authorList>
    </citation>
    <scope>NUCLEOTIDE SEQUENCE [LARGE SCALE GENOMIC DNA]</scope>
</reference>
<dbReference type="Gene3D" id="3.40.50.300">
    <property type="entry name" value="P-loop containing nucleotide triphosphate hydrolases"/>
    <property type="match status" value="1"/>
</dbReference>
<keyword evidence="2 8" id="KW-0963">Cytoplasm</keyword>
<feature type="region of interest" description="Domain III, AAA+ region" evidence="8">
    <location>
        <begin position="117"/>
        <end position="333"/>
    </location>
</feature>
<dbReference type="AlphaFoldDB" id="A0A1G1YB59"/>